<protein>
    <submittedName>
        <fullName evidence="2">Uncharacterized protein</fullName>
    </submittedName>
</protein>
<organism evidence="2 3">
    <name type="scientific">Paractinoplanes ferrugineus</name>
    <dbReference type="NCBI Taxonomy" id="113564"/>
    <lineage>
        <taxon>Bacteria</taxon>
        <taxon>Bacillati</taxon>
        <taxon>Actinomycetota</taxon>
        <taxon>Actinomycetes</taxon>
        <taxon>Micromonosporales</taxon>
        <taxon>Micromonosporaceae</taxon>
        <taxon>Paractinoplanes</taxon>
    </lineage>
</organism>
<name>A0A919JBP9_9ACTN</name>
<dbReference type="AlphaFoldDB" id="A0A919JBP9"/>
<gene>
    <name evidence="2" type="ORF">Afe05nite_87220</name>
</gene>
<comment type="caution">
    <text evidence="2">The sequence shown here is derived from an EMBL/GenBank/DDBJ whole genome shotgun (WGS) entry which is preliminary data.</text>
</comment>
<dbReference type="Proteomes" id="UP000598174">
    <property type="component" value="Unassembled WGS sequence"/>
</dbReference>
<accession>A0A919JBP9</accession>
<dbReference type="EMBL" id="BOMM01000108">
    <property type="protein sequence ID" value="GIE16882.1"/>
    <property type="molecule type" value="Genomic_DNA"/>
</dbReference>
<reference evidence="2" key="1">
    <citation type="submission" date="2021-01" db="EMBL/GenBank/DDBJ databases">
        <title>Whole genome shotgun sequence of Actinoplanes ferrugineus NBRC 15555.</title>
        <authorList>
            <person name="Komaki H."/>
            <person name="Tamura T."/>
        </authorList>
    </citation>
    <scope>NUCLEOTIDE SEQUENCE</scope>
    <source>
        <strain evidence="2">NBRC 15555</strain>
    </source>
</reference>
<evidence type="ECO:0000256" key="1">
    <source>
        <dbReference type="SAM" id="MobiDB-lite"/>
    </source>
</evidence>
<feature type="region of interest" description="Disordered" evidence="1">
    <location>
        <begin position="1"/>
        <end position="23"/>
    </location>
</feature>
<sequence length="95" mass="11023">MNWEHVVEQSQGKQGAGRSNFPQEWINNPDNIFLQDQSINFAKNGYYAKTFNWTGGKPIRDMLADMPFHQQWDFGMMYVNRTLRAHGKSDLVGDV</sequence>
<proteinExistence type="predicted"/>
<evidence type="ECO:0000313" key="3">
    <source>
        <dbReference type="Proteomes" id="UP000598174"/>
    </source>
</evidence>
<evidence type="ECO:0000313" key="2">
    <source>
        <dbReference type="EMBL" id="GIE16882.1"/>
    </source>
</evidence>
<keyword evidence="3" id="KW-1185">Reference proteome</keyword>